<dbReference type="EMBL" id="JAPEUL010000004">
    <property type="protein sequence ID" value="MCW4627630.1"/>
    <property type="molecule type" value="Genomic_DNA"/>
</dbReference>
<protein>
    <submittedName>
        <fullName evidence="7">MliC family protein</fullName>
    </submittedName>
</protein>
<dbReference type="Pfam" id="PF09864">
    <property type="entry name" value="MliC"/>
    <property type="match status" value="1"/>
</dbReference>
<feature type="signal peptide" evidence="5">
    <location>
        <begin position="1"/>
        <end position="22"/>
    </location>
</feature>
<keyword evidence="3" id="KW-0564">Palmitate</keyword>
<evidence type="ECO:0000256" key="4">
    <source>
        <dbReference type="ARBA" id="ARBA00023288"/>
    </source>
</evidence>
<reference evidence="7" key="1">
    <citation type="submission" date="2022-11" db="EMBL/GenBank/DDBJ databases">
        <title>Marinomonas sp. nov., isolated from marine algae.</title>
        <authorList>
            <person name="Choi D.G."/>
            <person name="Kim J.M."/>
            <person name="Lee J.K."/>
            <person name="Baek J.H."/>
            <person name="Jeon C.O."/>
        </authorList>
    </citation>
    <scope>NUCLEOTIDE SEQUENCE</scope>
    <source>
        <strain evidence="7">KJ51-3</strain>
    </source>
</reference>
<keyword evidence="4" id="KW-0449">Lipoprotein</keyword>
<comment type="caution">
    <text evidence="7">The sequence shown here is derived from an EMBL/GenBank/DDBJ whole genome shotgun (WGS) entry which is preliminary data.</text>
</comment>
<dbReference type="RefSeq" id="WP_265216735.1">
    <property type="nucleotide sequence ID" value="NZ_JAPEUL010000004.1"/>
</dbReference>
<evidence type="ECO:0000313" key="7">
    <source>
        <dbReference type="EMBL" id="MCW4627630.1"/>
    </source>
</evidence>
<dbReference type="Gene3D" id="2.40.128.200">
    <property type="match status" value="1"/>
</dbReference>
<evidence type="ECO:0000256" key="5">
    <source>
        <dbReference type="SAM" id="SignalP"/>
    </source>
</evidence>
<evidence type="ECO:0000256" key="1">
    <source>
        <dbReference type="ARBA" id="ARBA00022729"/>
    </source>
</evidence>
<evidence type="ECO:0000313" key="8">
    <source>
        <dbReference type="Proteomes" id="UP001431181"/>
    </source>
</evidence>
<name>A0ABT3KAR3_9GAMM</name>
<dbReference type="Proteomes" id="UP001431181">
    <property type="component" value="Unassembled WGS sequence"/>
</dbReference>
<dbReference type="InterPro" id="IPR018660">
    <property type="entry name" value="MliC"/>
</dbReference>
<gene>
    <name evidence="7" type="ORF">ONZ52_00760</name>
</gene>
<evidence type="ECO:0000259" key="6">
    <source>
        <dbReference type="Pfam" id="PF09864"/>
    </source>
</evidence>
<proteinExistence type="predicted"/>
<feature type="chain" id="PRO_5047451398" evidence="5">
    <location>
        <begin position="23"/>
        <end position="121"/>
    </location>
</feature>
<dbReference type="InterPro" id="IPR036328">
    <property type="entry name" value="MliC_sf"/>
</dbReference>
<sequence length="121" mass="13541">MRIKKIALQNTLVIFSFLGLVACSSVKTTNVSDDDMYEAENTIQTNSAVYNCNGKPLAILFHADQAQLSWQKKEYQLTQAVSASGASYLGEGVSFWIHSDEAQLELRSMKKFQCQLVRIES</sequence>
<keyword evidence="2" id="KW-0472">Membrane</keyword>
<organism evidence="7 8">
    <name type="scientific">Marinomonas rhodophyticola</name>
    <dbReference type="NCBI Taxonomy" id="2992803"/>
    <lineage>
        <taxon>Bacteria</taxon>
        <taxon>Pseudomonadati</taxon>
        <taxon>Pseudomonadota</taxon>
        <taxon>Gammaproteobacteria</taxon>
        <taxon>Oceanospirillales</taxon>
        <taxon>Oceanospirillaceae</taxon>
        <taxon>Marinomonas</taxon>
    </lineage>
</organism>
<feature type="domain" description="C-type lysozyme inhibitor" evidence="6">
    <location>
        <begin position="50"/>
        <end position="108"/>
    </location>
</feature>
<dbReference type="SUPFAM" id="SSF141488">
    <property type="entry name" value="YdhA-like"/>
    <property type="match status" value="1"/>
</dbReference>
<keyword evidence="1 5" id="KW-0732">Signal</keyword>
<evidence type="ECO:0000256" key="3">
    <source>
        <dbReference type="ARBA" id="ARBA00023139"/>
    </source>
</evidence>
<dbReference type="PROSITE" id="PS51257">
    <property type="entry name" value="PROKAR_LIPOPROTEIN"/>
    <property type="match status" value="1"/>
</dbReference>
<accession>A0ABT3KAR3</accession>
<keyword evidence="8" id="KW-1185">Reference proteome</keyword>
<evidence type="ECO:0000256" key="2">
    <source>
        <dbReference type="ARBA" id="ARBA00023136"/>
    </source>
</evidence>